<sequence length="133" mass="14987">MCGWFTFSKKLFAETVFNCKPTWFTILLGVAQSHSSQLFKFIPVVSLVLQDEDENSECFSKLKSIPDGQVLLNIPGDYSRKPPIGELLAGINHFAFKIQDTFPAHTSKACFRSESSGWQYFGISWTHSTIAFP</sequence>
<dbReference type="Proteomes" id="UP001055879">
    <property type="component" value="Linkage Group LG15"/>
</dbReference>
<proteinExistence type="predicted"/>
<protein>
    <submittedName>
        <fullName evidence="1">Uncharacterized protein</fullName>
    </submittedName>
</protein>
<evidence type="ECO:0000313" key="1">
    <source>
        <dbReference type="EMBL" id="KAI3673141.1"/>
    </source>
</evidence>
<gene>
    <name evidence="1" type="ORF">L6452_39256</name>
</gene>
<dbReference type="EMBL" id="CM042061">
    <property type="protein sequence ID" value="KAI3673141.1"/>
    <property type="molecule type" value="Genomic_DNA"/>
</dbReference>
<evidence type="ECO:0000313" key="2">
    <source>
        <dbReference type="Proteomes" id="UP001055879"/>
    </source>
</evidence>
<organism evidence="1 2">
    <name type="scientific">Arctium lappa</name>
    <name type="common">Greater burdock</name>
    <name type="synonym">Lappa major</name>
    <dbReference type="NCBI Taxonomy" id="4217"/>
    <lineage>
        <taxon>Eukaryota</taxon>
        <taxon>Viridiplantae</taxon>
        <taxon>Streptophyta</taxon>
        <taxon>Embryophyta</taxon>
        <taxon>Tracheophyta</taxon>
        <taxon>Spermatophyta</taxon>
        <taxon>Magnoliopsida</taxon>
        <taxon>eudicotyledons</taxon>
        <taxon>Gunneridae</taxon>
        <taxon>Pentapetalae</taxon>
        <taxon>asterids</taxon>
        <taxon>campanulids</taxon>
        <taxon>Asterales</taxon>
        <taxon>Asteraceae</taxon>
        <taxon>Carduoideae</taxon>
        <taxon>Cardueae</taxon>
        <taxon>Arctiinae</taxon>
        <taxon>Arctium</taxon>
    </lineage>
</organism>
<name>A0ACB8XSI2_ARCLA</name>
<keyword evidence="2" id="KW-1185">Reference proteome</keyword>
<accession>A0ACB8XSI2</accession>
<reference evidence="1 2" key="2">
    <citation type="journal article" date="2022" name="Mol. Ecol. Resour.">
        <title>The genomes of chicory, endive, great burdock and yacon provide insights into Asteraceae paleo-polyploidization history and plant inulin production.</title>
        <authorList>
            <person name="Fan W."/>
            <person name="Wang S."/>
            <person name="Wang H."/>
            <person name="Wang A."/>
            <person name="Jiang F."/>
            <person name="Liu H."/>
            <person name="Zhao H."/>
            <person name="Xu D."/>
            <person name="Zhang Y."/>
        </authorList>
    </citation>
    <scope>NUCLEOTIDE SEQUENCE [LARGE SCALE GENOMIC DNA]</scope>
    <source>
        <strain evidence="2">cv. Niubang</strain>
    </source>
</reference>
<reference evidence="2" key="1">
    <citation type="journal article" date="2022" name="Mol. Ecol. Resour.">
        <title>The genomes of chicory, endive, great burdock and yacon provide insights into Asteraceae palaeo-polyploidization history and plant inulin production.</title>
        <authorList>
            <person name="Fan W."/>
            <person name="Wang S."/>
            <person name="Wang H."/>
            <person name="Wang A."/>
            <person name="Jiang F."/>
            <person name="Liu H."/>
            <person name="Zhao H."/>
            <person name="Xu D."/>
            <person name="Zhang Y."/>
        </authorList>
    </citation>
    <scope>NUCLEOTIDE SEQUENCE [LARGE SCALE GENOMIC DNA]</scope>
    <source>
        <strain evidence="2">cv. Niubang</strain>
    </source>
</reference>
<comment type="caution">
    <text evidence="1">The sequence shown here is derived from an EMBL/GenBank/DDBJ whole genome shotgun (WGS) entry which is preliminary data.</text>
</comment>